<gene>
    <name evidence="1" type="ORF">nbrc107697_02550</name>
</gene>
<comment type="caution">
    <text evidence="1">The sequence shown here is derived from an EMBL/GenBank/DDBJ whole genome shotgun (WGS) entry which is preliminary data.</text>
</comment>
<dbReference type="EMBL" id="BJOU01000001">
    <property type="protein sequence ID" value="GED96216.1"/>
    <property type="molecule type" value="Genomic_DNA"/>
</dbReference>
<name>A0A7M3SU92_9ACTN</name>
<organism evidence="1 2">
    <name type="scientific">Gordonia crocea</name>
    <dbReference type="NCBI Taxonomy" id="589162"/>
    <lineage>
        <taxon>Bacteria</taxon>
        <taxon>Bacillati</taxon>
        <taxon>Actinomycetota</taxon>
        <taxon>Actinomycetes</taxon>
        <taxon>Mycobacteriales</taxon>
        <taxon>Gordoniaceae</taxon>
        <taxon>Gordonia</taxon>
    </lineage>
</organism>
<evidence type="ECO:0000313" key="2">
    <source>
        <dbReference type="Proteomes" id="UP000444980"/>
    </source>
</evidence>
<keyword evidence="2" id="KW-1185">Reference proteome</keyword>
<dbReference type="AlphaFoldDB" id="A0A7M3SU92"/>
<accession>A0A7M3SU92</accession>
<dbReference type="Proteomes" id="UP000444980">
    <property type="component" value="Unassembled WGS sequence"/>
</dbReference>
<proteinExistence type="predicted"/>
<evidence type="ECO:0000313" key="1">
    <source>
        <dbReference type="EMBL" id="GED96216.1"/>
    </source>
</evidence>
<protein>
    <submittedName>
        <fullName evidence="1">Uncharacterized protein</fullName>
    </submittedName>
</protein>
<sequence>MQTITAADAVALVDTVDMAAPPDVDATIGAAARAPVVVAVTGTRATAATTGAGTEPV</sequence>
<reference evidence="2" key="1">
    <citation type="submission" date="2019-06" db="EMBL/GenBank/DDBJ databases">
        <title>Gordonia isolated from sludge of a wastewater treatment plant.</title>
        <authorList>
            <person name="Tamura T."/>
            <person name="Aoyama K."/>
            <person name="Kang Y."/>
            <person name="Saito S."/>
            <person name="Akiyama N."/>
            <person name="Yazawa K."/>
            <person name="Gonoi T."/>
            <person name="Mikami Y."/>
        </authorList>
    </citation>
    <scope>NUCLEOTIDE SEQUENCE [LARGE SCALE GENOMIC DNA]</scope>
    <source>
        <strain evidence="2">NBRC 107697</strain>
    </source>
</reference>